<dbReference type="Pfam" id="PF06282">
    <property type="entry name" value="DUF1036"/>
    <property type="match status" value="2"/>
</dbReference>
<organism evidence="2 3">
    <name type="scientific">Litorimonas taeanensis</name>
    <dbReference type="NCBI Taxonomy" id="568099"/>
    <lineage>
        <taxon>Bacteria</taxon>
        <taxon>Pseudomonadati</taxon>
        <taxon>Pseudomonadota</taxon>
        <taxon>Alphaproteobacteria</taxon>
        <taxon>Maricaulales</taxon>
        <taxon>Robiginitomaculaceae</taxon>
    </lineage>
</organism>
<evidence type="ECO:0000313" key="3">
    <source>
        <dbReference type="Proteomes" id="UP000282211"/>
    </source>
</evidence>
<sequence length="375" mass="40738">MRKQVTLALTLAFALSGFPATASAQTSETDTNSVEIINPANTASWNICNETSFILRLAHATLRDGQIKAKGWREAQPGQCIVETIVENAPRFLYAESSPIHRGGIREWKGEATLCAKDTDFESAATDNCRVQNLETRPYFAVKPGEDTTTLIEPADFGENALTAGTQRLLRDAGYKITAIDGMPGRRTARSLREFQKKEALDDLPEGEALISALAISAAAKTKEIGLEFCNKSDSRIYTAIGLQEDGNWTSRGWWELAPESCVRPVTEDLKGLDVHYYALKESLPGPANDVTAILTGTGDAAINERADLKLRSIATIPAQFCIAEAQFSALGREMCLESGYGVANFRPLPTDKESLTISLTNEDFAQSGPAGLRQ</sequence>
<accession>A0A420WEB6</accession>
<dbReference type="AlphaFoldDB" id="A0A420WEB6"/>
<dbReference type="Proteomes" id="UP000282211">
    <property type="component" value="Unassembled WGS sequence"/>
</dbReference>
<keyword evidence="1" id="KW-0732">Signal</keyword>
<gene>
    <name evidence="2" type="ORF">DES40_2041</name>
</gene>
<feature type="chain" id="PRO_5019041135" evidence="1">
    <location>
        <begin position="25"/>
        <end position="375"/>
    </location>
</feature>
<keyword evidence="3" id="KW-1185">Reference proteome</keyword>
<proteinExistence type="predicted"/>
<dbReference type="InParanoid" id="A0A420WEB6"/>
<comment type="caution">
    <text evidence="2">The sequence shown here is derived from an EMBL/GenBank/DDBJ whole genome shotgun (WGS) entry which is preliminary data.</text>
</comment>
<evidence type="ECO:0000256" key="1">
    <source>
        <dbReference type="SAM" id="SignalP"/>
    </source>
</evidence>
<protein>
    <submittedName>
        <fullName evidence="2">Putative membrane protein</fullName>
    </submittedName>
</protein>
<feature type="signal peptide" evidence="1">
    <location>
        <begin position="1"/>
        <end position="24"/>
    </location>
</feature>
<name>A0A420WEB6_9PROT</name>
<dbReference type="InterPro" id="IPR009380">
    <property type="entry name" value="DUF1036"/>
</dbReference>
<dbReference type="OrthoDB" id="9806840at2"/>
<dbReference type="RefSeq" id="WP_121101606.1">
    <property type="nucleotide sequence ID" value="NZ_RBII01000002.1"/>
</dbReference>
<dbReference type="EMBL" id="RBII01000002">
    <property type="protein sequence ID" value="RKQ69242.1"/>
    <property type="molecule type" value="Genomic_DNA"/>
</dbReference>
<reference evidence="2 3" key="1">
    <citation type="submission" date="2018-10" db="EMBL/GenBank/DDBJ databases">
        <title>Genomic Encyclopedia of Type Strains, Phase IV (KMG-IV): sequencing the most valuable type-strain genomes for metagenomic binning, comparative biology and taxonomic classification.</title>
        <authorList>
            <person name="Goeker M."/>
        </authorList>
    </citation>
    <scope>NUCLEOTIDE SEQUENCE [LARGE SCALE GENOMIC DNA]</scope>
    <source>
        <strain evidence="2 3">DSM 22008</strain>
    </source>
</reference>
<evidence type="ECO:0000313" key="2">
    <source>
        <dbReference type="EMBL" id="RKQ69242.1"/>
    </source>
</evidence>